<accession>A0ACC2I576</accession>
<name>A0ACC2I576_9PLEO</name>
<proteinExistence type="predicted"/>
<dbReference type="EMBL" id="JAPHNI010000513">
    <property type="protein sequence ID" value="KAJ8110310.1"/>
    <property type="molecule type" value="Genomic_DNA"/>
</dbReference>
<gene>
    <name evidence="1" type="ORF">OPT61_g6816</name>
</gene>
<dbReference type="Proteomes" id="UP001153331">
    <property type="component" value="Unassembled WGS sequence"/>
</dbReference>
<evidence type="ECO:0000313" key="2">
    <source>
        <dbReference type="Proteomes" id="UP001153331"/>
    </source>
</evidence>
<organism evidence="1 2">
    <name type="scientific">Boeremia exigua</name>
    <dbReference type="NCBI Taxonomy" id="749465"/>
    <lineage>
        <taxon>Eukaryota</taxon>
        <taxon>Fungi</taxon>
        <taxon>Dikarya</taxon>
        <taxon>Ascomycota</taxon>
        <taxon>Pezizomycotina</taxon>
        <taxon>Dothideomycetes</taxon>
        <taxon>Pleosporomycetidae</taxon>
        <taxon>Pleosporales</taxon>
        <taxon>Pleosporineae</taxon>
        <taxon>Didymellaceae</taxon>
        <taxon>Boeremia</taxon>
    </lineage>
</organism>
<sequence length="642" mass="72668">MKNTESGENKAARQCWECLKRRLVCDRILPHCRKCSKLGKECPGYDEQKPLQWVETGKVTSRRRKKDSAPKVYTIRPKDAKPVAPNVPILPVPAFEEFDVFDLPELIPRHDSPTLELPIADEPYLSPEATGILKTQLANLLVQEDKASWWHSLTAEEQTEHIETMAKETSANCAVASRIMQIGNQKNLKDMLYKRSHWDGDLLLDSLQDPLAKLKRILWLMEMNQLPSYDNLTNETTEVVQAVNYCMSTVPILRPMLTLQVNTRIFPDVKQSDVLAPNPAIIHFPLWALHVLPPAMHHTLVCLGLNHYIHVLPQGSSRAVIASNRSKVYKYRGLAIRALSENVARENTRSSDLTISSILMFMAMEVQNSSAGDWRSHAFGMKRLIDIRGGFAAILREAPYLSSALVIFVIIVTFSNSLGPGSVQINITEPVEEHIKEVEKVYSLIFPYMLCPPTLFVEIIRINHLRQDIIASPFEDSAQQSLDAHDILARIEAFQPEDWAQPGDHHEEWQLIGSIYQDTIALYCTMSLQSLGALPINLEMDTMRTIYGERLYASLKTASESKHLVKYSLFPLAVLGVEAGYHDRQSTKLWIERRLEDHSRLLGTSSPLKARAVLRRYWTRGEPGWDECFDGPHTTLVPAGVA</sequence>
<protein>
    <submittedName>
        <fullName evidence="1">Uncharacterized protein</fullName>
    </submittedName>
</protein>
<keyword evidence="2" id="KW-1185">Reference proteome</keyword>
<reference evidence="1" key="1">
    <citation type="submission" date="2022-11" db="EMBL/GenBank/DDBJ databases">
        <title>Genome Sequence of Boeremia exigua.</title>
        <authorList>
            <person name="Buettner E."/>
        </authorList>
    </citation>
    <scope>NUCLEOTIDE SEQUENCE</scope>
    <source>
        <strain evidence="1">CU02</strain>
    </source>
</reference>
<comment type="caution">
    <text evidence="1">The sequence shown here is derived from an EMBL/GenBank/DDBJ whole genome shotgun (WGS) entry which is preliminary data.</text>
</comment>
<evidence type="ECO:0000313" key="1">
    <source>
        <dbReference type="EMBL" id="KAJ8110310.1"/>
    </source>
</evidence>